<evidence type="ECO:0000256" key="5">
    <source>
        <dbReference type="ARBA" id="ARBA00011542"/>
    </source>
</evidence>
<dbReference type="EMBL" id="KN745466">
    <property type="protein sequence ID" value="KIH51781.1"/>
    <property type="molecule type" value="Genomic_DNA"/>
</dbReference>
<name>A0A0C2G422_9BILA</name>
<comment type="similarity">
    <text evidence="4">Belongs to the universal ribosomal protein uS14 family.</text>
</comment>
<dbReference type="GO" id="GO:0003735">
    <property type="term" value="F:structural constituent of ribosome"/>
    <property type="evidence" value="ECO:0007669"/>
    <property type="project" value="InterPro"/>
</dbReference>
<evidence type="ECO:0000256" key="7">
    <source>
        <dbReference type="ARBA" id="ARBA00023274"/>
    </source>
</evidence>
<dbReference type="GO" id="GO:0002181">
    <property type="term" value="P:cytoplasmic translation"/>
    <property type="evidence" value="ECO:0007669"/>
    <property type="project" value="TreeGrafter"/>
</dbReference>
<dbReference type="PANTHER" id="PTHR12010">
    <property type="entry name" value="40S RIBOSOMAL PROTEIN S29"/>
    <property type="match status" value="1"/>
</dbReference>
<dbReference type="OrthoDB" id="10252683at2759"/>
<dbReference type="InterPro" id="IPR039744">
    <property type="entry name" value="RIbosomal_uS14_euk_arc"/>
</dbReference>
<evidence type="ECO:0000313" key="10">
    <source>
        <dbReference type="EMBL" id="KIH51781.1"/>
    </source>
</evidence>
<evidence type="ECO:0000256" key="4">
    <source>
        <dbReference type="ARBA" id="ARBA00009083"/>
    </source>
</evidence>
<dbReference type="AlphaFoldDB" id="A0A0C2G422"/>
<organism evidence="10 11">
    <name type="scientific">Ancylostoma duodenale</name>
    <dbReference type="NCBI Taxonomy" id="51022"/>
    <lineage>
        <taxon>Eukaryota</taxon>
        <taxon>Metazoa</taxon>
        <taxon>Ecdysozoa</taxon>
        <taxon>Nematoda</taxon>
        <taxon>Chromadorea</taxon>
        <taxon>Rhabditida</taxon>
        <taxon>Rhabditina</taxon>
        <taxon>Rhabditomorpha</taxon>
        <taxon>Strongyloidea</taxon>
        <taxon>Ancylostomatidae</taxon>
        <taxon>Ancylostomatinae</taxon>
        <taxon>Ancylostoma</taxon>
    </lineage>
</organism>
<protein>
    <recommendedName>
        <fullName evidence="8">Small ribosomal subunit protein uS14</fullName>
    </recommendedName>
    <alternativeName>
        <fullName evidence="9">40S ribosomal protein S29</fullName>
    </alternativeName>
</protein>
<evidence type="ECO:0000256" key="6">
    <source>
        <dbReference type="ARBA" id="ARBA00022980"/>
    </source>
</evidence>
<proteinExistence type="inferred from homology"/>
<comment type="subcellular location">
    <subcellularLocation>
        <location evidence="3">Cytoplasm</location>
        <location evidence="3">Cytosol</location>
    </subcellularLocation>
    <subcellularLocation>
        <location evidence="2">Rough endoplasmic reticulum</location>
    </subcellularLocation>
</comment>
<dbReference type="Pfam" id="PF00253">
    <property type="entry name" value="Ribosomal_S14"/>
    <property type="match status" value="1"/>
</dbReference>
<evidence type="ECO:0000256" key="3">
    <source>
        <dbReference type="ARBA" id="ARBA00004514"/>
    </source>
</evidence>
<dbReference type="InterPro" id="IPR001209">
    <property type="entry name" value="Ribosomal_uS14"/>
</dbReference>
<dbReference type="GO" id="GO:0005791">
    <property type="term" value="C:rough endoplasmic reticulum"/>
    <property type="evidence" value="ECO:0007669"/>
    <property type="project" value="UniProtKB-SubCell"/>
</dbReference>
<dbReference type="GO" id="GO:0022627">
    <property type="term" value="C:cytosolic small ribosomal subunit"/>
    <property type="evidence" value="ECO:0007669"/>
    <property type="project" value="TreeGrafter"/>
</dbReference>
<comment type="subunit">
    <text evidence="5">Component of the 40S small ribosomal subunit.</text>
</comment>
<reference evidence="10 11" key="1">
    <citation type="submission" date="2013-12" db="EMBL/GenBank/DDBJ databases">
        <title>Draft genome of the parsitic nematode Ancylostoma duodenale.</title>
        <authorList>
            <person name="Mitreva M."/>
        </authorList>
    </citation>
    <scope>NUCLEOTIDE SEQUENCE [LARGE SCALE GENOMIC DNA]</scope>
    <source>
        <strain evidence="10 11">Zhejiang</strain>
    </source>
</reference>
<gene>
    <name evidence="10" type="ORF">ANCDUO_18126</name>
</gene>
<evidence type="ECO:0000256" key="2">
    <source>
        <dbReference type="ARBA" id="ARBA00004427"/>
    </source>
</evidence>
<evidence type="ECO:0000256" key="9">
    <source>
        <dbReference type="ARBA" id="ARBA00035455"/>
    </source>
</evidence>
<dbReference type="GO" id="GO:0008270">
    <property type="term" value="F:zinc ion binding"/>
    <property type="evidence" value="ECO:0007669"/>
    <property type="project" value="InterPro"/>
</dbReference>
<comment type="cofactor">
    <cofactor evidence="1">
        <name>Zn(2+)</name>
        <dbReference type="ChEBI" id="CHEBI:29105"/>
    </cofactor>
</comment>
<dbReference type="FunFam" id="4.10.830.10:FF:000002">
    <property type="entry name" value="40S ribosomal protein S29"/>
    <property type="match status" value="1"/>
</dbReference>
<evidence type="ECO:0000256" key="1">
    <source>
        <dbReference type="ARBA" id="ARBA00001947"/>
    </source>
</evidence>
<evidence type="ECO:0000313" key="11">
    <source>
        <dbReference type="Proteomes" id="UP000054047"/>
    </source>
</evidence>
<keyword evidence="11" id="KW-1185">Reference proteome</keyword>
<dbReference type="Proteomes" id="UP000054047">
    <property type="component" value="Unassembled WGS sequence"/>
</dbReference>
<sequence>MDQAVSTSIIAMGRLLDIVTKSQSPRMGLTNLWFSHPRKFSPRFGSCCICSNHHGLILKYGLDMCQRCFREYTMDIGFKKFD</sequence>
<dbReference type="PANTHER" id="PTHR12010:SF2">
    <property type="entry name" value="40S RIBOSOMAL PROTEIN S29"/>
    <property type="match status" value="1"/>
</dbReference>
<dbReference type="InterPro" id="IPR043140">
    <property type="entry name" value="Ribosomal_uS14_sf"/>
</dbReference>
<keyword evidence="6 10" id="KW-0689">Ribosomal protein</keyword>
<evidence type="ECO:0000256" key="8">
    <source>
        <dbReference type="ARBA" id="ARBA00035167"/>
    </source>
</evidence>
<dbReference type="Gene3D" id="4.10.830.10">
    <property type="entry name" value="30s Ribosomal Protein S14, Chain N"/>
    <property type="match status" value="1"/>
</dbReference>
<keyword evidence="7" id="KW-0687">Ribonucleoprotein</keyword>
<accession>A0A0C2G422</accession>